<keyword evidence="3" id="KW-0804">Transcription</keyword>
<dbReference type="CDD" id="cd06267">
    <property type="entry name" value="PBP1_LacI_sugar_binding-like"/>
    <property type="match status" value="1"/>
</dbReference>
<dbReference type="SMART" id="SM00354">
    <property type="entry name" value="HTH_LACI"/>
    <property type="match status" value="1"/>
</dbReference>
<dbReference type="EMBL" id="JAHLPM010000002">
    <property type="protein sequence ID" value="MBU5436872.1"/>
    <property type="molecule type" value="Genomic_DNA"/>
</dbReference>
<sequence length="334" mass="37449">MTITIKDIAREANVSITTVSMILNNKGDSFSEETRNKVLRLVEEMGYKPNALARSLVTKKTKTIGLIVPDITNPFYTQTARAIEDVANNKGYSLILCNTDNDFNKEKKYIKVLKEKYIDGIIFTTSAFIHLDKVREIIGDTPIILLDENVEADIIHGVFLDNLEGGYEAAKHLLQLGHRRIACVTGPPNTKNAIDRMNGFKKALKEFEVPFCEDLVYEGNYKLESGIKAVEKFEDKEYSAIFAFNDMMAFGVYKGLKSKGLKVPDDVSIVGFDNLNLSEIVEPCLTTVAQPNYEMGTTAAKMLINIIEDKNLKDNVQIYKPQLIVRGSTKSIEE</sequence>
<dbReference type="PANTHER" id="PTHR30146">
    <property type="entry name" value="LACI-RELATED TRANSCRIPTIONAL REPRESSOR"/>
    <property type="match status" value="1"/>
</dbReference>
<dbReference type="Pfam" id="PF00532">
    <property type="entry name" value="Peripla_BP_1"/>
    <property type="match status" value="1"/>
</dbReference>
<keyword evidence="6" id="KW-1185">Reference proteome</keyword>
<proteinExistence type="predicted"/>
<evidence type="ECO:0000256" key="3">
    <source>
        <dbReference type="ARBA" id="ARBA00023163"/>
    </source>
</evidence>
<evidence type="ECO:0000256" key="2">
    <source>
        <dbReference type="ARBA" id="ARBA00023125"/>
    </source>
</evidence>
<gene>
    <name evidence="5" type="ORF">KQI42_02560</name>
</gene>
<dbReference type="PROSITE" id="PS50932">
    <property type="entry name" value="HTH_LACI_2"/>
    <property type="match status" value="1"/>
</dbReference>
<dbReference type="PANTHER" id="PTHR30146:SF148">
    <property type="entry name" value="HTH-TYPE TRANSCRIPTIONAL REPRESSOR PURR-RELATED"/>
    <property type="match status" value="1"/>
</dbReference>
<organism evidence="5 6">
    <name type="scientific">Tissierella simiarum</name>
    <dbReference type="NCBI Taxonomy" id="2841534"/>
    <lineage>
        <taxon>Bacteria</taxon>
        <taxon>Bacillati</taxon>
        <taxon>Bacillota</taxon>
        <taxon>Tissierellia</taxon>
        <taxon>Tissierellales</taxon>
        <taxon>Tissierellaceae</taxon>
        <taxon>Tissierella</taxon>
    </lineage>
</organism>
<evidence type="ECO:0000313" key="6">
    <source>
        <dbReference type="Proteomes" id="UP000749471"/>
    </source>
</evidence>
<protein>
    <submittedName>
        <fullName evidence="5">LacI family transcriptional regulator</fullName>
    </submittedName>
</protein>
<dbReference type="PROSITE" id="PS00356">
    <property type="entry name" value="HTH_LACI_1"/>
    <property type="match status" value="1"/>
</dbReference>
<dbReference type="Proteomes" id="UP000749471">
    <property type="component" value="Unassembled WGS sequence"/>
</dbReference>
<keyword evidence="1" id="KW-0805">Transcription regulation</keyword>
<dbReference type="InterPro" id="IPR000843">
    <property type="entry name" value="HTH_LacI"/>
</dbReference>
<comment type="caution">
    <text evidence="5">The sequence shown here is derived from an EMBL/GenBank/DDBJ whole genome shotgun (WGS) entry which is preliminary data.</text>
</comment>
<name>A0ABS6E257_9FIRM</name>
<dbReference type="InterPro" id="IPR001761">
    <property type="entry name" value="Peripla_BP/Lac1_sug-bd_dom"/>
</dbReference>
<evidence type="ECO:0000256" key="1">
    <source>
        <dbReference type="ARBA" id="ARBA00023015"/>
    </source>
</evidence>
<evidence type="ECO:0000313" key="5">
    <source>
        <dbReference type="EMBL" id="MBU5436872.1"/>
    </source>
</evidence>
<evidence type="ECO:0000259" key="4">
    <source>
        <dbReference type="PROSITE" id="PS50932"/>
    </source>
</evidence>
<feature type="domain" description="HTH lacI-type" evidence="4">
    <location>
        <begin position="3"/>
        <end position="58"/>
    </location>
</feature>
<dbReference type="CDD" id="cd01392">
    <property type="entry name" value="HTH_LacI"/>
    <property type="match status" value="1"/>
</dbReference>
<keyword evidence="2" id="KW-0238">DNA-binding</keyword>
<dbReference type="Pfam" id="PF00356">
    <property type="entry name" value="LacI"/>
    <property type="match status" value="1"/>
</dbReference>
<dbReference type="RefSeq" id="WP_216516439.1">
    <property type="nucleotide sequence ID" value="NZ_JAHLPM010000002.1"/>
</dbReference>
<reference evidence="5 6" key="1">
    <citation type="submission" date="2021-06" db="EMBL/GenBank/DDBJ databases">
        <authorList>
            <person name="Sun Q."/>
            <person name="Li D."/>
        </authorList>
    </citation>
    <scope>NUCLEOTIDE SEQUENCE [LARGE SCALE GENOMIC DNA]</scope>
    <source>
        <strain evidence="5 6">MSJ-40</strain>
    </source>
</reference>
<accession>A0ABS6E257</accession>